<gene>
    <name evidence="2" type="ORF">SRB5_45010</name>
</gene>
<evidence type="ECO:0000313" key="2">
    <source>
        <dbReference type="EMBL" id="MQY14337.1"/>
    </source>
</evidence>
<organism evidence="2 3">
    <name type="scientific">Streptomyces smaragdinus</name>
    <dbReference type="NCBI Taxonomy" id="2585196"/>
    <lineage>
        <taxon>Bacteria</taxon>
        <taxon>Bacillati</taxon>
        <taxon>Actinomycetota</taxon>
        <taxon>Actinomycetes</taxon>
        <taxon>Kitasatosporales</taxon>
        <taxon>Streptomycetaceae</taxon>
        <taxon>Streptomyces</taxon>
    </lineage>
</organism>
<dbReference type="EMBL" id="WEGJ01000020">
    <property type="protein sequence ID" value="MQY14337.1"/>
    <property type="molecule type" value="Genomic_DNA"/>
</dbReference>
<feature type="region of interest" description="Disordered" evidence="1">
    <location>
        <begin position="117"/>
        <end position="147"/>
    </location>
</feature>
<name>A0A7K0CLH6_9ACTN</name>
<feature type="region of interest" description="Disordered" evidence="1">
    <location>
        <begin position="15"/>
        <end position="43"/>
    </location>
</feature>
<dbReference type="AlphaFoldDB" id="A0A7K0CLH6"/>
<sequence>MSTFEQEWSQLVAQAHAGQSTRMQLNTLHDPTGPPPVLAAPAGSPAWPDLKHDYPTMNLAAGQSDLIAETVGPKSESAATDTSAAASEMDGWDVGAVLARLATEWRSALAGLRRDLESNATGLRGTVTHQRRTDGDVGASLKGGPRG</sequence>
<dbReference type="RefSeq" id="WP_153454920.1">
    <property type="nucleotide sequence ID" value="NZ_WEGJ01000020.1"/>
</dbReference>
<accession>A0A7K0CLH6</accession>
<evidence type="ECO:0000256" key="1">
    <source>
        <dbReference type="SAM" id="MobiDB-lite"/>
    </source>
</evidence>
<protein>
    <submittedName>
        <fullName evidence="2">Uncharacterized protein</fullName>
    </submittedName>
</protein>
<feature type="compositionally biased region" description="Polar residues" evidence="1">
    <location>
        <begin position="15"/>
        <end position="29"/>
    </location>
</feature>
<proteinExistence type="predicted"/>
<dbReference type="OrthoDB" id="4313158at2"/>
<reference evidence="2 3" key="1">
    <citation type="submission" date="2019-10" db="EMBL/GenBank/DDBJ databases">
        <title>Streptomyces smaragdinus sp. nov. and Streptomyces fabii sp. nov., isolated from the gut of fungus growing-termite Macrotermes natalensis.</title>
        <authorList>
            <person name="Schwitalla J."/>
            <person name="Benndorf R."/>
            <person name="Martin K."/>
            <person name="De Beer W."/>
            <person name="Kaster A.-K."/>
            <person name="Vollmers J."/>
            <person name="Poulsen M."/>
            <person name="Beemelmanns C."/>
        </authorList>
    </citation>
    <scope>NUCLEOTIDE SEQUENCE [LARGE SCALE GENOMIC DNA]</scope>
    <source>
        <strain evidence="2 3">RB5</strain>
    </source>
</reference>
<keyword evidence="3" id="KW-1185">Reference proteome</keyword>
<evidence type="ECO:0000313" key="3">
    <source>
        <dbReference type="Proteomes" id="UP000466345"/>
    </source>
</evidence>
<comment type="caution">
    <text evidence="2">The sequence shown here is derived from an EMBL/GenBank/DDBJ whole genome shotgun (WGS) entry which is preliminary data.</text>
</comment>
<dbReference type="Proteomes" id="UP000466345">
    <property type="component" value="Unassembled WGS sequence"/>
</dbReference>